<dbReference type="AlphaFoldDB" id="A0A975T0U5"/>
<organism evidence="1 2">
    <name type="scientific">Nocardioides panacis</name>
    <dbReference type="NCBI Taxonomy" id="2849501"/>
    <lineage>
        <taxon>Bacteria</taxon>
        <taxon>Bacillati</taxon>
        <taxon>Actinomycetota</taxon>
        <taxon>Actinomycetes</taxon>
        <taxon>Propionibacteriales</taxon>
        <taxon>Nocardioidaceae</taxon>
        <taxon>Nocardioides</taxon>
    </lineage>
</organism>
<keyword evidence="2" id="KW-1185">Reference proteome</keyword>
<evidence type="ECO:0000313" key="2">
    <source>
        <dbReference type="Proteomes" id="UP000683575"/>
    </source>
</evidence>
<evidence type="ECO:0000313" key="1">
    <source>
        <dbReference type="EMBL" id="QWZ09497.1"/>
    </source>
</evidence>
<dbReference type="EMBL" id="CP077062">
    <property type="protein sequence ID" value="QWZ09497.1"/>
    <property type="molecule type" value="Genomic_DNA"/>
</dbReference>
<proteinExistence type="predicted"/>
<name>A0A975T0U5_9ACTN</name>
<accession>A0A975T0U5</accession>
<dbReference type="Proteomes" id="UP000683575">
    <property type="component" value="Chromosome"/>
</dbReference>
<gene>
    <name evidence="1" type="ORF">KRR39_06980</name>
</gene>
<dbReference type="KEGG" id="nps:KRR39_06980"/>
<sequence>MDEALDVQLNDQVLVDEIHLVTELIVVAKLAPGDLEQGVIDEVLGVRPVRTFFPRQRLG</sequence>
<protein>
    <submittedName>
        <fullName evidence="1">Uncharacterized protein</fullName>
    </submittedName>
</protein>
<reference evidence="1" key="1">
    <citation type="submission" date="2021-06" db="EMBL/GenBank/DDBJ databases">
        <title>Complete genome sequence of Nocardioides sp. G188.</title>
        <authorList>
            <person name="Im W.-T."/>
        </authorList>
    </citation>
    <scope>NUCLEOTIDE SEQUENCE</scope>
    <source>
        <strain evidence="1">G188</strain>
    </source>
</reference>
<dbReference type="RefSeq" id="WP_216941343.1">
    <property type="nucleotide sequence ID" value="NZ_CP077062.1"/>
</dbReference>